<feature type="compositionally biased region" description="Pro residues" evidence="9">
    <location>
        <begin position="393"/>
        <end position="410"/>
    </location>
</feature>
<dbReference type="EC" id="2.3.2.31" evidence="2"/>
<feature type="compositionally biased region" description="Pro residues" evidence="9">
    <location>
        <begin position="344"/>
        <end position="354"/>
    </location>
</feature>
<dbReference type="OrthoDB" id="10009520at2759"/>
<dbReference type="PROSITE" id="PS51873">
    <property type="entry name" value="TRIAD"/>
    <property type="match status" value="1"/>
</dbReference>
<dbReference type="Gene3D" id="1.20.120.1750">
    <property type="match status" value="1"/>
</dbReference>
<keyword evidence="5" id="KW-0677">Repeat</keyword>
<evidence type="ECO:0000256" key="5">
    <source>
        <dbReference type="ARBA" id="ARBA00022737"/>
    </source>
</evidence>
<feature type="region of interest" description="Disordered" evidence="9">
    <location>
        <begin position="70"/>
        <end position="94"/>
    </location>
</feature>
<evidence type="ECO:0000256" key="6">
    <source>
        <dbReference type="ARBA" id="ARBA00022771"/>
    </source>
</evidence>
<feature type="domain" description="RING-type" evidence="10">
    <location>
        <begin position="122"/>
        <end position="315"/>
    </location>
</feature>
<dbReference type="Proteomes" id="UP000639643">
    <property type="component" value="Unassembled WGS sequence"/>
</dbReference>
<evidence type="ECO:0000256" key="3">
    <source>
        <dbReference type="ARBA" id="ARBA00022679"/>
    </source>
</evidence>
<gene>
    <name evidence="11" type="ORF">CMUS01_02712</name>
</gene>
<dbReference type="GO" id="GO:0061630">
    <property type="term" value="F:ubiquitin protein ligase activity"/>
    <property type="evidence" value="ECO:0007669"/>
    <property type="project" value="UniProtKB-EC"/>
</dbReference>
<dbReference type="InterPro" id="IPR044066">
    <property type="entry name" value="TRIAD_supradom"/>
</dbReference>
<dbReference type="PANTHER" id="PTHR11685">
    <property type="entry name" value="RBR FAMILY RING FINGER AND IBR DOMAIN-CONTAINING"/>
    <property type="match status" value="1"/>
</dbReference>
<dbReference type="GO" id="GO:0008270">
    <property type="term" value="F:zinc ion binding"/>
    <property type="evidence" value="ECO:0007669"/>
    <property type="project" value="UniProtKB-KW"/>
</dbReference>
<dbReference type="Pfam" id="PF01485">
    <property type="entry name" value="IBR"/>
    <property type="match status" value="2"/>
</dbReference>
<dbReference type="EMBL" id="WIGM01000058">
    <property type="protein sequence ID" value="KAF6842847.1"/>
    <property type="molecule type" value="Genomic_DNA"/>
</dbReference>
<evidence type="ECO:0000313" key="12">
    <source>
        <dbReference type="Proteomes" id="UP000639643"/>
    </source>
</evidence>
<dbReference type="SUPFAM" id="SSF57850">
    <property type="entry name" value="RING/U-box"/>
    <property type="match status" value="2"/>
</dbReference>
<name>A0A8H6NUG3_9PEZI</name>
<evidence type="ECO:0000313" key="11">
    <source>
        <dbReference type="EMBL" id="KAF6842847.1"/>
    </source>
</evidence>
<comment type="caution">
    <text evidence="11">The sequence shown here is derived from an EMBL/GenBank/DDBJ whole genome shotgun (WGS) entry which is preliminary data.</text>
</comment>
<dbReference type="InterPro" id="IPR031127">
    <property type="entry name" value="E3_UB_ligase_RBR"/>
</dbReference>
<feature type="region of interest" description="Disordered" evidence="9">
    <location>
        <begin position="339"/>
        <end position="416"/>
    </location>
</feature>
<evidence type="ECO:0000259" key="10">
    <source>
        <dbReference type="PROSITE" id="PS51873"/>
    </source>
</evidence>
<accession>A0A8H6NUG3</accession>
<evidence type="ECO:0000256" key="9">
    <source>
        <dbReference type="SAM" id="MobiDB-lite"/>
    </source>
</evidence>
<dbReference type="InterPro" id="IPR002867">
    <property type="entry name" value="IBR_dom"/>
</dbReference>
<reference evidence="11" key="1">
    <citation type="journal article" date="2020" name="Phytopathology">
        <title>Genome Sequence Resources of Colletotrichum truncatum, C. plurivorum, C. musicola, and C. sojae: Four Species Pathogenic to Soybean (Glycine max).</title>
        <authorList>
            <person name="Rogerio F."/>
            <person name="Boufleur T.R."/>
            <person name="Ciampi-Guillardi M."/>
            <person name="Sukno S.A."/>
            <person name="Thon M.R."/>
            <person name="Massola Junior N.S."/>
            <person name="Baroncelli R."/>
        </authorList>
    </citation>
    <scope>NUCLEOTIDE SEQUENCE</scope>
    <source>
        <strain evidence="11">LFN0074</strain>
    </source>
</reference>
<evidence type="ECO:0000256" key="1">
    <source>
        <dbReference type="ARBA" id="ARBA00001798"/>
    </source>
</evidence>
<dbReference type="SMART" id="SM00647">
    <property type="entry name" value="IBR"/>
    <property type="match status" value="2"/>
</dbReference>
<keyword evidence="7" id="KW-0833">Ubl conjugation pathway</keyword>
<evidence type="ECO:0000256" key="4">
    <source>
        <dbReference type="ARBA" id="ARBA00022723"/>
    </source>
</evidence>
<keyword evidence="3" id="KW-0808">Transferase</keyword>
<dbReference type="GO" id="GO:0016567">
    <property type="term" value="P:protein ubiquitination"/>
    <property type="evidence" value="ECO:0007669"/>
    <property type="project" value="InterPro"/>
</dbReference>
<evidence type="ECO:0000256" key="8">
    <source>
        <dbReference type="ARBA" id="ARBA00022833"/>
    </source>
</evidence>
<keyword evidence="8" id="KW-0862">Zinc</keyword>
<protein>
    <recommendedName>
        <fullName evidence="2">RBR-type E3 ubiquitin transferase</fullName>
        <ecNumber evidence="2">2.3.2.31</ecNumber>
    </recommendedName>
</protein>
<dbReference type="AlphaFoldDB" id="A0A8H6NUG3"/>
<dbReference type="CDD" id="cd22584">
    <property type="entry name" value="Rcat_RBR_unk"/>
    <property type="match status" value="1"/>
</dbReference>
<keyword evidence="12" id="KW-1185">Reference proteome</keyword>
<sequence>MEQFQLLDEDVANLILRHGFLDVEDLPFATAEEVENAAALALQMADPEEQLAIAMRRSTIAGRHQPETAMAGPAVGRARPARPDPREIEEGDPDSEAYVDWQERNRILTDTPEGVNDEEDEDGPDCIVCSGSSQPKRQLTCGCWFCARCLRSCVRAGLRPGGWPPHCCQPLERDTIAWVRRPGLSRLYRQVREENETPAEQRVYCPRPQCAAFIPSTGPHVHRDLMRCRACGEGTCRRCRAPIHPGRPCRPEQEDEMLMDIMDQNNLSSCPFCRRVVELWDGCNHITCVCGQEWCFLCGSPYGNNGCESGCPQYGRDGRIPMRQRGVRFRQRQDLPRAVTLPAGLPPPVPPGVPEPQHVFAPPQPPPPPQVEEPGSLNHPDQGQMLQSTPGTPGTPPAPQQAQPLPPPPVMEGNLGRMPRMQNIRHRPPTGNQFSIILFYPDGQNTELENNQWRRDSRANIQRIRDDVEDEGRVWPEYAIEREDPGCRHQMHQQWRWQANPEPPCFYCRIRDGRQLWRCQNCGVTACDQHRFTRFGLSRDQANFFVERLRSRVTVESDFRYPRANVALIDRWDLFLRPYRRGKLRLLFGIY</sequence>
<evidence type="ECO:0000256" key="7">
    <source>
        <dbReference type="ARBA" id="ARBA00022786"/>
    </source>
</evidence>
<organism evidence="11 12">
    <name type="scientific">Colletotrichum musicola</name>
    <dbReference type="NCBI Taxonomy" id="2175873"/>
    <lineage>
        <taxon>Eukaryota</taxon>
        <taxon>Fungi</taxon>
        <taxon>Dikarya</taxon>
        <taxon>Ascomycota</taxon>
        <taxon>Pezizomycotina</taxon>
        <taxon>Sordariomycetes</taxon>
        <taxon>Hypocreomycetidae</taxon>
        <taxon>Glomerellales</taxon>
        <taxon>Glomerellaceae</taxon>
        <taxon>Colletotrichum</taxon>
        <taxon>Colletotrichum orchidearum species complex</taxon>
    </lineage>
</organism>
<feature type="compositionally biased region" description="Pro residues" evidence="9">
    <location>
        <begin position="362"/>
        <end position="371"/>
    </location>
</feature>
<proteinExistence type="predicted"/>
<feature type="compositionally biased region" description="Polar residues" evidence="9">
    <location>
        <begin position="379"/>
        <end position="388"/>
    </location>
</feature>
<comment type="catalytic activity">
    <reaction evidence="1">
        <text>[E2 ubiquitin-conjugating enzyme]-S-ubiquitinyl-L-cysteine + [acceptor protein]-L-lysine = [E2 ubiquitin-conjugating enzyme]-L-cysteine + [acceptor protein]-N(6)-ubiquitinyl-L-lysine.</text>
        <dbReference type="EC" id="2.3.2.31"/>
    </reaction>
</comment>
<keyword evidence="4" id="KW-0479">Metal-binding</keyword>
<keyword evidence="6" id="KW-0863">Zinc-finger</keyword>
<evidence type="ECO:0000256" key="2">
    <source>
        <dbReference type="ARBA" id="ARBA00012251"/>
    </source>
</evidence>